<dbReference type="CDD" id="cd00293">
    <property type="entry name" value="USP-like"/>
    <property type="match status" value="1"/>
</dbReference>
<dbReference type="EMBL" id="RBKU01000001">
    <property type="protein sequence ID" value="RKR83590.1"/>
    <property type="molecule type" value="Genomic_DNA"/>
</dbReference>
<dbReference type="AlphaFoldDB" id="A0A495J3N7"/>
<dbReference type="Proteomes" id="UP000268007">
    <property type="component" value="Unassembled WGS sequence"/>
</dbReference>
<protein>
    <submittedName>
        <fullName evidence="3">Nucleotide-binding universal stress UspA family protein</fullName>
    </submittedName>
</protein>
<dbReference type="PRINTS" id="PR01438">
    <property type="entry name" value="UNVRSLSTRESS"/>
</dbReference>
<accession>A0A495J3N7</accession>
<reference evidence="3 4" key="1">
    <citation type="submission" date="2018-10" db="EMBL/GenBank/DDBJ databases">
        <title>Genomic Encyclopedia of Archaeal and Bacterial Type Strains, Phase II (KMG-II): from individual species to whole genera.</title>
        <authorList>
            <person name="Goeker M."/>
        </authorList>
    </citation>
    <scope>NUCLEOTIDE SEQUENCE [LARGE SCALE GENOMIC DNA]</scope>
    <source>
        <strain evidence="3 4">DSM 18602</strain>
    </source>
</reference>
<dbReference type="OrthoDB" id="9788959at2"/>
<dbReference type="RefSeq" id="WP_147425684.1">
    <property type="nucleotide sequence ID" value="NZ_RBKU01000001.1"/>
</dbReference>
<dbReference type="Pfam" id="PF00582">
    <property type="entry name" value="Usp"/>
    <property type="match status" value="1"/>
</dbReference>
<dbReference type="Gene3D" id="3.40.50.620">
    <property type="entry name" value="HUPs"/>
    <property type="match status" value="2"/>
</dbReference>
<evidence type="ECO:0000313" key="3">
    <source>
        <dbReference type="EMBL" id="RKR83590.1"/>
    </source>
</evidence>
<evidence type="ECO:0000259" key="2">
    <source>
        <dbReference type="Pfam" id="PF00582"/>
    </source>
</evidence>
<evidence type="ECO:0000256" key="1">
    <source>
        <dbReference type="ARBA" id="ARBA00008791"/>
    </source>
</evidence>
<keyword evidence="4" id="KW-1185">Reference proteome</keyword>
<dbReference type="InterPro" id="IPR006015">
    <property type="entry name" value="Universal_stress_UspA"/>
</dbReference>
<dbReference type="InterPro" id="IPR014729">
    <property type="entry name" value="Rossmann-like_a/b/a_fold"/>
</dbReference>
<dbReference type="PANTHER" id="PTHR46268:SF6">
    <property type="entry name" value="UNIVERSAL STRESS PROTEIN UP12"/>
    <property type="match status" value="1"/>
</dbReference>
<comment type="similarity">
    <text evidence="1">Belongs to the universal stress protein A family.</text>
</comment>
<evidence type="ECO:0000313" key="4">
    <source>
        <dbReference type="Proteomes" id="UP000268007"/>
    </source>
</evidence>
<organism evidence="3 4">
    <name type="scientific">Mucilaginibacter gracilis</name>
    <dbReference type="NCBI Taxonomy" id="423350"/>
    <lineage>
        <taxon>Bacteria</taxon>
        <taxon>Pseudomonadati</taxon>
        <taxon>Bacteroidota</taxon>
        <taxon>Sphingobacteriia</taxon>
        <taxon>Sphingobacteriales</taxon>
        <taxon>Sphingobacteriaceae</taxon>
        <taxon>Mucilaginibacter</taxon>
    </lineage>
</organism>
<name>A0A495J3N7_9SPHI</name>
<feature type="domain" description="UspA" evidence="2">
    <location>
        <begin position="1"/>
        <end position="152"/>
    </location>
</feature>
<dbReference type="PANTHER" id="PTHR46268">
    <property type="entry name" value="STRESS RESPONSE PROTEIN NHAX"/>
    <property type="match status" value="1"/>
</dbReference>
<comment type="caution">
    <text evidence="3">The sequence shown here is derived from an EMBL/GenBank/DDBJ whole genome shotgun (WGS) entry which is preliminary data.</text>
</comment>
<dbReference type="SUPFAM" id="SSF52402">
    <property type="entry name" value="Adenine nucleotide alpha hydrolases-like"/>
    <property type="match status" value="2"/>
</dbReference>
<sequence>MKTIIVPTDFSPAADNAARYALQLAKFINADVKLFNAAKVPANSLMALQTAWPVEDYQTIKTDVDHELSIFAKRLMLEQSHQNNVETHYKPKVTYCIQIGSVTDVTTNLAANHDVSLVVMGLKSDNAISRFLAGSISNDVIDKANFPLLLIPPAAKFKKLNTIAFATNLDDQEIDVIHSIVSLARQFNAELLLVHIMDDGGKQKDYRHKVSNFLTKVTNLVNYPHIYYRDVKSKDVDLGLTWLLDHRELEMLAMVHLKHDSFERLFNQSHTQHMARNADLPVLVFPAVNKSVVF</sequence>
<proteinExistence type="inferred from homology"/>
<gene>
    <name evidence="3" type="ORF">BDD43_3800</name>
</gene>
<dbReference type="InterPro" id="IPR006016">
    <property type="entry name" value="UspA"/>
</dbReference>